<comment type="caution">
    <text evidence="1">The sequence shown here is derived from an EMBL/GenBank/DDBJ whole genome shotgun (WGS) entry which is preliminary data.</text>
</comment>
<reference evidence="1" key="1">
    <citation type="journal article" date="2014" name="Front. Microbiol.">
        <title>High frequency of phylogenetically diverse reductive dehalogenase-homologous genes in deep subseafloor sedimentary metagenomes.</title>
        <authorList>
            <person name="Kawai M."/>
            <person name="Futagami T."/>
            <person name="Toyoda A."/>
            <person name="Takaki Y."/>
            <person name="Nishi S."/>
            <person name="Hori S."/>
            <person name="Arai W."/>
            <person name="Tsubouchi T."/>
            <person name="Morono Y."/>
            <person name="Uchiyama I."/>
            <person name="Ito T."/>
            <person name="Fujiyama A."/>
            <person name="Inagaki F."/>
            <person name="Takami H."/>
        </authorList>
    </citation>
    <scope>NUCLEOTIDE SEQUENCE</scope>
    <source>
        <strain evidence="1">Expedition CK06-06</strain>
    </source>
</reference>
<proteinExistence type="predicted"/>
<accession>X0V0B7</accession>
<dbReference type="AlphaFoldDB" id="X0V0B7"/>
<sequence length="134" mass="16191">MKIVKNKISLTELKKMARQKETYQHKQLAAGRWQKLTFFEQMANIGSEVERAISWRKKRNKEYSQRAFARALELLTLTITDLRNKKRLRELTRLREVLVDYFFGKNQFSFSDKLWHNYFYAFTYAARVSSIVKR</sequence>
<dbReference type="EMBL" id="BARS01028702">
    <property type="protein sequence ID" value="GAG11515.1"/>
    <property type="molecule type" value="Genomic_DNA"/>
</dbReference>
<protein>
    <submittedName>
        <fullName evidence="1">Uncharacterized protein</fullName>
    </submittedName>
</protein>
<evidence type="ECO:0000313" key="1">
    <source>
        <dbReference type="EMBL" id="GAG11515.1"/>
    </source>
</evidence>
<name>X0V0B7_9ZZZZ</name>
<gene>
    <name evidence="1" type="ORF">S01H1_44961</name>
</gene>
<organism evidence="1">
    <name type="scientific">marine sediment metagenome</name>
    <dbReference type="NCBI Taxonomy" id="412755"/>
    <lineage>
        <taxon>unclassified sequences</taxon>
        <taxon>metagenomes</taxon>
        <taxon>ecological metagenomes</taxon>
    </lineage>
</organism>